<evidence type="ECO:0000256" key="1">
    <source>
        <dbReference type="SAM" id="Phobius"/>
    </source>
</evidence>
<proteinExistence type="predicted"/>
<gene>
    <name evidence="2" type="ORF">H7965_09280</name>
</gene>
<dbReference type="EMBL" id="JACOMF010000008">
    <property type="protein sequence ID" value="MBC4015519.1"/>
    <property type="molecule type" value="Genomic_DNA"/>
</dbReference>
<evidence type="ECO:0000313" key="3">
    <source>
        <dbReference type="Proteomes" id="UP000600101"/>
    </source>
</evidence>
<evidence type="ECO:0000313" key="2">
    <source>
        <dbReference type="EMBL" id="MBC4015519.1"/>
    </source>
</evidence>
<keyword evidence="3" id="KW-1185">Reference proteome</keyword>
<organism evidence="2 3">
    <name type="scientific">Siccirubricoccus deserti</name>
    <dbReference type="NCBI Taxonomy" id="2013562"/>
    <lineage>
        <taxon>Bacteria</taxon>
        <taxon>Pseudomonadati</taxon>
        <taxon>Pseudomonadota</taxon>
        <taxon>Alphaproteobacteria</taxon>
        <taxon>Acetobacterales</taxon>
        <taxon>Roseomonadaceae</taxon>
        <taxon>Siccirubricoccus</taxon>
    </lineage>
</organism>
<keyword evidence="1" id="KW-0812">Transmembrane</keyword>
<protein>
    <submittedName>
        <fullName evidence="2">Uncharacterized protein</fullName>
    </submittedName>
</protein>
<keyword evidence="1" id="KW-0472">Membrane</keyword>
<name>A0A9X0UCP7_9PROT</name>
<dbReference type="Proteomes" id="UP000600101">
    <property type="component" value="Unassembled WGS sequence"/>
</dbReference>
<keyword evidence="1" id="KW-1133">Transmembrane helix</keyword>
<dbReference type="AlphaFoldDB" id="A0A9X0UCP7"/>
<feature type="transmembrane region" description="Helical" evidence="1">
    <location>
        <begin position="30"/>
        <end position="50"/>
    </location>
</feature>
<accession>A0A9X0UCP7</accession>
<dbReference type="RefSeq" id="WP_186770294.1">
    <property type="nucleotide sequence ID" value="NZ_JACOMF010000008.1"/>
</dbReference>
<sequence>MSGQPVTGSATKPATMMETAAAKWAEWKPIAIGVVIGLIAGPIVSSIAGFQTRTSTAEAATRAGIVEQQAMFCAERARGAMPAGAAVPEWNARNELARKWAIMPGATTADPEVVYACSGKLAG</sequence>
<reference evidence="2" key="1">
    <citation type="submission" date="2020-08" db="EMBL/GenBank/DDBJ databases">
        <authorList>
            <person name="Hu Y."/>
            <person name="Nguyen S.V."/>
            <person name="Li F."/>
            <person name="Fanning S."/>
        </authorList>
    </citation>
    <scope>NUCLEOTIDE SEQUENCE</scope>
    <source>
        <strain evidence="2">SYSU D8009</strain>
    </source>
</reference>
<comment type="caution">
    <text evidence="2">The sequence shown here is derived from an EMBL/GenBank/DDBJ whole genome shotgun (WGS) entry which is preliminary data.</text>
</comment>